<dbReference type="Gene3D" id="1.10.357.10">
    <property type="entry name" value="Tetracycline Repressor, domain 2"/>
    <property type="match status" value="1"/>
</dbReference>
<organism evidence="6 7">
    <name type="scientific">Clostridium luticellarii</name>
    <dbReference type="NCBI Taxonomy" id="1691940"/>
    <lineage>
        <taxon>Bacteria</taxon>
        <taxon>Bacillati</taxon>
        <taxon>Bacillota</taxon>
        <taxon>Clostridia</taxon>
        <taxon>Eubacteriales</taxon>
        <taxon>Clostridiaceae</taxon>
        <taxon>Clostridium</taxon>
    </lineage>
</organism>
<evidence type="ECO:0000256" key="1">
    <source>
        <dbReference type="ARBA" id="ARBA00023015"/>
    </source>
</evidence>
<name>A0A2T0BJL3_9CLOT</name>
<evidence type="ECO:0000256" key="3">
    <source>
        <dbReference type="ARBA" id="ARBA00023163"/>
    </source>
</evidence>
<dbReference type="SUPFAM" id="SSF46689">
    <property type="entry name" value="Homeodomain-like"/>
    <property type="match status" value="1"/>
</dbReference>
<keyword evidence="3" id="KW-0804">Transcription</keyword>
<proteinExistence type="predicted"/>
<dbReference type="EMBL" id="PVXP01000042">
    <property type="protein sequence ID" value="PRR83992.1"/>
    <property type="molecule type" value="Genomic_DNA"/>
</dbReference>
<keyword evidence="2 4" id="KW-0238">DNA-binding</keyword>
<dbReference type="PANTHER" id="PTHR47506">
    <property type="entry name" value="TRANSCRIPTIONAL REGULATORY PROTEIN"/>
    <property type="match status" value="1"/>
</dbReference>
<evidence type="ECO:0000313" key="6">
    <source>
        <dbReference type="EMBL" id="PRR83992.1"/>
    </source>
</evidence>
<sequence>MGEKVKNNNQAERILNAAFKCISTKGYANVSLRDIANEAGVVLSQLNYYYKNKEGLFKKVVEMLSEKYFSEIEDNLKKGTTGSESSVYLIKYFKEMLSNKPELFKILFDLASMALWSESLKKLLKELFDGLTKLIEKYIVNNSANHEKLKTYSSLSSSRLILGTLLGTSIQVMLTDEREDCLNALSTLKLILA</sequence>
<dbReference type="PANTHER" id="PTHR47506:SF1">
    <property type="entry name" value="HTH-TYPE TRANSCRIPTIONAL REGULATOR YJDC"/>
    <property type="match status" value="1"/>
</dbReference>
<keyword evidence="7" id="KW-1185">Reference proteome</keyword>
<dbReference type="InterPro" id="IPR001647">
    <property type="entry name" value="HTH_TetR"/>
</dbReference>
<keyword evidence="1" id="KW-0805">Transcription regulation</keyword>
<dbReference type="OrthoDB" id="9785164at2"/>
<dbReference type="PROSITE" id="PS50977">
    <property type="entry name" value="HTH_TETR_2"/>
    <property type="match status" value="1"/>
</dbReference>
<evidence type="ECO:0000256" key="2">
    <source>
        <dbReference type="ARBA" id="ARBA00023125"/>
    </source>
</evidence>
<dbReference type="InterPro" id="IPR009057">
    <property type="entry name" value="Homeodomain-like_sf"/>
</dbReference>
<dbReference type="AlphaFoldDB" id="A0A2T0BJL3"/>
<dbReference type="RefSeq" id="WP_106010139.1">
    <property type="nucleotide sequence ID" value="NZ_JALCPJ010000002.1"/>
</dbReference>
<reference evidence="6 7" key="1">
    <citation type="submission" date="2018-03" db="EMBL/GenBank/DDBJ databases">
        <title>Genome sequence of Clostridium luticellarii DSM 29923.</title>
        <authorList>
            <person name="Poehlein A."/>
            <person name="Daniel R."/>
        </authorList>
    </citation>
    <scope>NUCLEOTIDE SEQUENCE [LARGE SCALE GENOMIC DNA]</scope>
    <source>
        <strain evidence="6 7">DSM 29923</strain>
    </source>
</reference>
<dbReference type="GO" id="GO:0003677">
    <property type="term" value="F:DNA binding"/>
    <property type="evidence" value="ECO:0007669"/>
    <property type="project" value="UniProtKB-UniRule"/>
</dbReference>
<dbReference type="Pfam" id="PF00440">
    <property type="entry name" value="TetR_N"/>
    <property type="match status" value="1"/>
</dbReference>
<feature type="DNA-binding region" description="H-T-H motif" evidence="4">
    <location>
        <begin position="31"/>
        <end position="50"/>
    </location>
</feature>
<gene>
    <name evidence="6" type="primary">acrR</name>
    <name evidence="6" type="ORF">CLLU_25350</name>
</gene>
<evidence type="ECO:0000256" key="4">
    <source>
        <dbReference type="PROSITE-ProRule" id="PRU00335"/>
    </source>
</evidence>
<protein>
    <submittedName>
        <fullName evidence="6">HTH-type transcriptional regulator AcrR</fullName>
    </submittedName>
</protein>
<evidence type="ECO:0000259" key="5">
    <source>
        <dbReference type="PROSITE" id="PS50977"/>
    </source>
</evidence>
<feature type="domain" description="HTH tetR-type" evidence="5">
    <location>
        <begin position="8"/>
        <end position="68"/>
    </location>
</feature>
<dbReference type="PRINTS" id="PR00455">
    <property type="entry name" value="HTHTETR"/>
</dbReference>
<comment type="caution">
    <text evidence="6">The sequence shown here is derived from an EMBL/GenBank/DDBJ whole genome shotgun (WGS) entry which is preliminary data.</text>
</comment>
<evidence type="ECO:0000313" key="7">
    <source>
        <dbReference type="Proteomes" id="UP000237798"/>
    </source>
</evidence>
<accession>A0A2T0BJL3</accession>
<dbReference type="Proteomes" id="UP000237798">
    <property type="component" value="Unassembled WGS sequence"/>
</dbReference>